<evidence type="ECO:0000256" key="8">
    <source>
        <dbReference type="ARBA" id="ARBA00022833"/>
    </source>
</evidence>
<dbReference type="GO" id="GO:0006351">
    <property type="term" value="P:DNA-templated transcription"/>
    <property type="evidence" value="ECO:0007669"/>
    <property type="project" value="InterPro"/>
</dbReference>
<dbReference type="InterPro" id="IPR047107">
    <property type="entry name" value="DNA-dir_RNA_pol1_lsu_C"/>
</dbReference>
<dbReference type="InterPro" id="IPR006592">
    <property type="entry name" value="RNA_pol_N"/>
</dbReference>
<evidence type="ECO:0000256" key="9">
    <source>
        <dbReference type="ARBA" id="ARBA00022842"/>
    </source>
</evidence>
<dbReference type="GeneID" id="94336287"/>
<evidence type="ECO:0000256" key="11">
    <source>
        <dbReference type="ARBA" id="ARBA00023242"/>
    </source>
</evidence>
<dbReference type="Pfam" id="PF05000">
    <property type="entry name" value="RNA_pol_Rpb1_4"/>
    <property type="match status" value="1"/>
</dbReference>
<dbReference type="InterPro" id="IPR007066">
    <property type="entry name" value="RNA_pol_Rpb1_3"/>
</dbReference>
<dbReference type="PANTHER" id="PTHR19376:SF11">
    <property type="entry name" value="DNA-DIRECTED RNA POLYMERASE I SUBUNIT RPA1"/>
    <property type="match status" value="1"/>
</dbReference>
<dbReference type="PANTHER" id="PTHR19376">
    <property type="entry name" value="DNA-DIRECTED RNA POLYMERASE"/>
    <property type="match status" value="1"/>
</dbReference>
<reference evidence="14" key="1">
    <citation type="journal article" date="2023" name="Nat. Microbiol.">
        <title>Babesia duncani multi-omics identifies virulence factors and drug targets.</title>
        <authorList>
            <person name="Singh P."/>
            <person name="Lonardi S."/>
            <person name="Liang Q."/>
            <person name="Vydyam P."/>
            <person name="Khabirova E."/>
            <person name="Fang T."/>
            <person name="Gihaz S."/>
            <person name="Thekkiniath J."/>
            <person name="Munshi M."/>
            <person name="Abel S."/>
            <person name="Ciampossin L."/>
            <person name="Batugedara G."/>
            <person name="Gupta M."/>
            <person name="Lu X.M."/>
            <person name="Lenz T."/>
            <person name="Chakravarty S."/>
            <person name="Cornillot E."/>
            <person name="Hu Y."/>
            <person name="Ma W."/>
            <person name="Gonzalez L.M."/>
            <person name="Sanchez S."/>
            <person name="Estrada K."/>
            <person name="Sanchez-Flores A."/>
            <person name="Montero E."/>
            <person name="Harb O.S."/>
            <person name="Le Roch K.G."/>
            <person name="Mamoun C.B."/>
        </authorList>
    </citation>
    <scope>NUCLEOTIDE SEQUENCE</scope>
    <source>
        <strain evidence="14">WA1</strain>
    </source>
</reference>
<feature type="compositionally biased region" description="Basic and acidic residues" evidence="12">
    <location>
        <begin position="1511"/>
        <end position="1523"/>
    </location>
</feature>
<keyword evidence="6" id="KW-0548">Nucleotidyltransferase</keyword>
<evidence type="ECO:0000256" key="12">
    <source>
        <dbReference type="SAM" id="MobiDB-lite"/>
    </source>
</evidence>
<dbReference type="EC" id="2.7.7.6" evidence="3"/>
<dbReference type="Gene3D" id="4.10.860.120">
    <property type="entry name" value="RNA polymerase II, clamp domain"/>
    <property type="match status" value="1"/>
</dbReference>
<evidence type="ECO:0000256" key="10">
    <source>
        <dbReference type="ARBA" id="ARBA00023163"/>
    </source>
</evidence>
<dbReference type="InterPro" id="IPR007081">
    <property type="entry name" value="RNA_pol_Rpb1_5"/>
</dbReference>
<dbReference type="SMART" id="SM00663">
    <property type="entry name" value="RPOLA_N"/>
    <property type="match status" value="1"/>
</dbReference>
<evidence type="ECO:0000256" key="5">
    <source>
        <dbReference type="ARBA" id="ARBA00022679"/>
    </source>
</evidence>
<dbReference type="CDD" id="cd01435">
    <property type="entry name" value="RNAP_I_RPA1_N"/>
    <property type="match status" value="1"/>
</dbReference>
<evidence type="ECO:0000256" key="3">
    <source>
        <dbReference type="ARBA" id="ARBA00012418"/>
    </source>
</evidence>
<dbReference type="InterPro" id="IPR038120">
    <property type="entry name" value="Rpb1_funnel_sf"/>
</dbReference>
<comment type="similarity">
    <text evidence="2">Belongs to the RNA polymerase beta' chain family.</text>
</comment>
<evidence type="ECO:0000256" key="1">
    <source>
        <dbReference type="ARBA" id="ARBA00004123"/>
    </source>
</evidence>
<proteinExistence type="inferred from homology"/>
<feature type="compositionally biased region" description="Low complexity" evidence="12">
    <location>
        <begin position="1467"/>
        <end position="1485"/>
    </location>
</feature>
<evidence type="ECO:0000313" key="15">
    <source>
        <dbReference type="Proteomes" id="UP001214638"/>
    </source>
</evidence>
<dbReference type="Gene3D" id="3.30.1490.180">
    <property type="entry name" value="RNA polymerase ii"/>
    <property type="match status" value="1"/>
</dbReference>
<dbReference type="SUPFAM" id="SSF64484">
    <property type="entry name" value="beta and beta-prime subunits of DNA dependent RNA-polymerase"/>
    <property type="match status" value="1"/>
</dbReference>
<feature type="domain" description="RNA polymerase N-terminal" evidence="13">
    <location>
        <begin position="325"/>
        <end position="673"/>
    </location>
</feature>
<comment type="caution">
    <text evidence="14">The sequence shown here is derived from an EMBL/GenBank/DDBJ whole genome shotgun (WGS) entry which is preliminary data.</text>
</comment>
<dbReference type="InterPro" id="IPR044893">
    <property type="entry name" value="RNA_pol_Rpb1_clamp_domain"/>
</dbReference>
<dbReference type="Gene3D" id="6.10.250.2940">
    <property type="match status" value="1"/>
</dbReference>
<dbReference type="Proteomes" id="UP001214638">
    <property type="component" value="Unassembled WGS sequence"/>
</dbReference>
<feature type="region of interest" description="Disordered" evidence="12">
    <location>
        <begin position="925"/>
        <end position="950"/>
    </location>
</feature>
<feature type="compositionally biased region" description="Acidic residues" evidence="12">
    <location>
        <begin position="1486"/>
        <end position="1510"/>
    </location>
</feature>
<evidence type="ECO:0000256" key="2">
    <source>
        <dbReference type="ARBA" id="ARBA00006460"/>
    </source>
</evidence>
<dbReference type="InterPro" id="IPR045867">
    <property type="entry name" value="DNA-dir_RpoC_beta_prime"/>
</dbReference>
<dbReference type="Pfam" id="PF04998">
    <property type="entry name" value="RNA_pol_Rpb1_5"/>
    <property type="match status" value="1"/>
</dbReference>
<gene>
    <name evidence="14" type="ORF">BdWA1_001989</name>
</gene>
<comment type="subcellular location">
    <subcellularLocation>
        <location evidence="1">Nucleus</location>
    </subcellularLocation>
</comment>
<dbReference type="InterPro" id="IPR015699">
    <property type="entry name" value="DNA-dir_RNA_pol1_lsu_N"/>
</dbReference>
<dbReference type="GO" id="GO:0046872">
    <property type="term" value="F:metal ion binding"/>
    <property type="evidence" value="ECO:0007669"/>
    <property type="project" value="UniProtKB-KW"/>
</dbReference>
<feature type="compositionally biased region" description="Polar residues" evidence="12">
    <location>
        <begin position="928"/>
        <end position="938"/>
    </location>
</feature>
<name>A0AAD9PL72_9APIC</name>
<dbReference type="GO" id="GO:0003677">
    <property type="term" value="F:DNA binding"/>
    <property type="evidence" value="ECO:0007669"/>
    <property type="project" value="InterPro"/>
</dbReference>
<keyword evidence="10" id="KW-0804">Transcription</keyword>
<dbReference type="InterPro" id="IPR042102">
    <property type="entry name" value="RNA_pol_Rpb1_3_sf"/>
</dbReference>
<dbReference type="Gene3D" id="1.10.132.30">
    <property type="match status" value="1"/>
</dbReference>
<keyword evidence="8" id="KW-0862">Zinc</keyword>
<keyword evidence="4" id="KW-0240">DNA-directed RNA polymerase</keyword>
<accession>A0AAD9PL72</accession>
<dbReference type="GO" id="GO:0003899">
    <property type="term" value="F:DNA-directed RNA polymerase activity"/>
    <property type="evidence" value="ECO:0007669"/>
    <property type="project" value="UniProtKB-EC"/>
</dbReference>
<dbReference type="Gene3D" id="6.20.50.80">
    <property type="match status" value="1"/>
</dbReference>
<keyword evidence="9" id="KW-0460">Magnesium</keyword>
<evidence type="ECO:0000259" key="13">
    <source>
        <dbReference type="SMART" id="SM00663"/>
    </source>
</evidence>
<dbReference type="KEGG" id="bdw:94336287"/>
<evidence type="ECO:0000313" key="14">
    <source>
        <dbReference type="EMBL" id="KAK2196740.1"/>
    </source>
</evidence>
<dbReference type="CDD" id="cd02735">
    <property type="entry name" value="RNAP_I_Rpa1_C"/>
    <property type="match status" value="1"/>
</dbReference>
<evidence type="ECO:0000256" key="6">
    <source>
        <dbReference type="ARBA" id="ARBA00022695"/>
    </source>
</evidence>
<feature type="region of interest" description="Disordered" evidence="12">
    <location>
        <begin position="1465"/>
        <end position="1537"/>
    </location>
</feature>
<keyword evidence="7" id="KW-0479">Metal-binding</keyword>
<dbReference type="Gene3D" id="1.10.150.390">
    <property type="match status" value="1"/>
</dbReference>
<keyword evidence="15" id="KW-1185">Reference proteome</keyword>
<dbReference type="InterPro" id="IPR000722">
    <property type="entry name" value="RNA_pol_asu"/>
</dbReference>
<dbReference type="Gene3D" id="2.40.40.20">
    <property type="match status" value="1"/>
</dbReference>
<protein>
    <recommendedName>
        <fullName evidence="3">DNA-directed RNA polymerase</fullName>
        <ecNumber evidence="3">2.7.7.6</ecNumber>
    </recommendedName>
</protein>
<evidence type="ECO:0000256" key="4">
    <source>
        <dbReference type="ARBA" id="ARBA00022478"/>
    </source>
</evidence>
<dbReference type="Pfam" id="PF00623">
    <property type="entry name" value="RNA_pol_Rpb1_2"/>
    <property type="match status" value="1"/>
</dbReference>
<dbReference type="InterPro" id="IPR007083">
    <property type="entry name" value="RNA_pol_Rpb1_4"/>
</dbReference>
<dbReference type="EMBL" id="JALLKP010000002">
    <property type="protein sequence ID" value="KAK2196740.1"/>
    <property type="molecule type" value="Genomic_DNA"/>
</dbReference>
<dbReference type="GO" id="GO:0005736">
    <property type="term" value="C:RNA polymerase I complex"/>
    <property type="evidence" value="ECO:0007669"/>
    <property type="project" value="TreeGrafter"/>
</dbReference>
<dbReference type="FunFam" id="2.40.40.20:FF:000019">
    <property type="entry name" value="DNA-directed RNA polymerase II subunit RPB1"/>
    <property type="match status" value="1"/>
</dbReference>
<dbReference type="RefSeq" id="XP_067803582.1">
    <property type="nucleotide sequence ID" value="XM_067947018.1"/>
</dbReference>
<dbReference type="Gene3D" id="1.10.274.100">
    <property type="entry name" value="RNA polymerase Rpb1, domain 3"/>
    <property type="match status" value="1"/>
</dbReference>
<sequence>MIVSTNVDALSLRFLTHDEIHALSSSELKNVGRLGLETTQAGCIHDAALGCTDLLKLCSTCNETANCDGHLGHLDFALIILHPLLIPELIKILKTVCLHCLEIKHSYQDLDIYAGIFQLIEFGYPAEARALLDYVLERKNLLVIKTREHLQSPNLDHLETCLPGEIFKAIKARFEYINKHLDQCNGAQIDLGLWNESRARFCNGAASKTSCPHCQRRCKFALEPTHDLACIELSWRGSQRPACLDVSDTYPEPVDFNALDQQELVERLRLFVEPPEVSRLDKNGRVSRVMQLHALHLVPILKRVFGRHWHILSFLFPATREMGYDFFLMHSMGVAGNCFRPPLVTPEKQIVLHARSDALLDIAMENALLKMLLSVFRENGPKQDKELICDFLSRANDQRQAMNFKSFIRANANKFSRAIFTCLSNLQRKVAAIMDNDKASTHGLVAKPGIKQTMERKEGTVRHNMLGKRVNYAARTVIAPDCFIGTNQIGIPLYFATELTIPEHVTSYNVTFLSRLVMNGAKTYPGANFIRDANGKLYKLSALRFSERKAKAKLLLSGQDDLGTRTPIVYRHVLDGDVVLMNRQPTLHKPGIMGHLVKVLLNQKTFRLNYVNCNTYNADFDGDEMNLHLPQDYKARAEARLLANADCQFTVPKDGQPIRGLIQDHCQGGAFLTCKDTFLTRAEYCNLCYIALCNFLGPDLVLLNSSKQGFSKTRSHYNFIKLDNRLYQITRQKTHHDFLGSSRKLVPQAPAIVYPRHLWTGKQVITTVLKNMIDVIAHSQHQGDLKFASRYKGINLLSKSKTPGDAWGGALDGDTQEAQIVILNSELLQGVLDKSQFGATPYGLVHLVNEFLGPRASGMLLGSFAHLFTAFLQMRGATCSPRDLLLTSAAEAARARILRRIRHCGLYIQQMFLALAGPQSRAPKQAGAFQQQVASPRQTHPPHPEVSNSELLKRGPSVLSALTRLLGGASRGRVLGRLASVATGRVEQMELHHPSWLCLEDASEKLHVDSAMKLKSGLAISKSTYKLITTQYKQNPNAFYRNLDRFFQSNIASASGAANELVDGTFVKFPLNGFAGMVTTGAKGSKVNFLMICSLLNQQTLEGKRVPVMPSVRTLPSFAFGDFGARAGGLITDRFLTGLRPQEYFFHCMSGREGLVDTCVKTAKSGYLQRCVLKAMEDVVCCYDSTVRTSEGRIVQFYYGEDGINVERSAYLDHHHEHVIMNKYLISHLPNALNFTASEKFTTCVEAFAKTQEDKQALYMHLMKCACQAGEAVGCIAGQSIGEPATQMTLNTFHLAGHGSANVTLGIPRLVELLQNTKTGATPYFSAPILGQGELEIATNAQRAINALLQVPLSDAVAACGLDYAVHADASGLRHVYTATVQFEDLTKFAPAIQSTPTSIIKATAKCLLNRFLKRVNGLVIVTMDMHAPHNTASYLRHAWEAAAPAPRPRAADRIAKALVCAGARQADPPTADPTDPATANPTDPTTEDPDADLDPEDGSGSGDDEVDYSDSEHQKDPEDRDSQSPPPGRKRQGSKELNLSRAVFQFAQRLRYCRETGRLILTFGWPHAKCPLYINALPLLKQAINSVVLKSCKGIKRTRVSCDQDGTYRLVCDGTNISRLFGLSMGLVDPNRIKINDVFTVYSNYGIEAARSCIVTELNAVFSFYGIAVNIRHLTLIADFMTQNGDIRPFTRYGMARHASPLLQMSFESTIKFLIEASLRNGVDTLKAPAASIMVGKPLEVGAGACDILLRVAQPKGPIS</sequence>
<dbReference type="Pfam" id="PF04983">
    <property type="entry name" value="RNA_pol_Rpb1_3"/>
    <property type="match status" value="1"/>
</dbReference>
<evidence type="ECO:0000256" key="7">
    <source>
        <dbReference type="ARBA" id="ARBA00022723"/>
    </source>
</evidence>
<keyword evidence="11" id="KW-0539">Nucleus</keyword>
<organism evidence="14 15">
    <name type="scientific">Babesia duncani</name>
    <dbReference type="NCBI Taxonomy" id="323732"/>
    <lineage>
        <taxon>Eukaryota</taxon>
        <taxon>Sar</taxon>
        <taxon>Alveolata</taxon>
        <taxon>Apicomplexa</taxon>
        <taxon>Aconoidasida</taxon>
        <taxon>Piroplasmida</taxon>
        <taxon>Babesiidae</taxon>
        <taxon>Babesia</taxon>
    </lineage>
</organism>
<keyword evidence="5" id="KW-0808">Transferase</keyword>